<comment type="catalytic activity">
    <reaction evidence="2">
        <text>2 a mycocerosyl-[mycocerosic acid synthase] + a phenolphthiocerol = a dimycocerosyl phenolphthiocerol + 2 holo-[mycocerosic acid synthase].</text>
        <dbReference type="EC" id="2.3.1.282"/>
    </reaction>
</comment>
<evidence type="ECO:0000256" key="5">
    <source>
        <dbReference type="ARBA" id="ARBA00012866"/>
    </source>
</evidence>
<evidence type="ECO:0000256" key="8">
    <source>
        <dbReference type="ARBA" id="ARBA00023315"/>
    </source>
</evidence>
<sequence>MSSTFLELQPLELLPGNLLRPLGAFEELFCLFDQYFPTNGALAAQIAGHTTVQQWRDALDAVQQRHPLLSACIDTTFNRVPHFRRVTGQRIPLRVVSSPNARWQREIAEEVNEPFTPDQAPLFRAVLLHQEKHCIFILSSHHAVCDGSSRIFLLRDILLALTGHALEALPLTSSREILFGAQQRTSTEPGLPSFAAPRPLPPHVEGIALTQELTTALQRRAREEGVTIHAAISAALAIAGRAIDENWRNNPLRIMSPAEIRDILGLKDQCMVSFGGGEISIAPNGSMTIWDLARFAKDGLSAVKSTENISRMIDLQSAAVSSNLTVEQAFQLKRNAFNAQVMLSNLGRLPFDGTFGPLKLETLWAPCALRGIEGEQTLGAVTVNGSLHLTHTSPTPIRGLLAGVVEVLRKACAI</sequence>
<dbReference type="AlphaFoldDB" id="A0A7W8II48"/>
<dbReference type="Pfam" id="PF00668">
    <property type="entry name" value="Condensation"/>
    <property type="match status" value="1"/>
</dbReference>
<dbReference type="GO" id="GO:0016746">
    <property type="term" value="F:acyltransferase activity"/>
    <property type="evidence" value="ECO:0007669"/>
    <property type="project" value="UniProtKB-KW"/>
</dbReference>
<evidence type="ECO:0000313" key="14">
    <source>
        <dbReference type="EMBL" id="MBB5316628.1"/>
    </source>
</evidence>
<dbReference type="Gene3D" id="3.30.559.10">
    <property type="entry name" value="Chloramphenicol acetyltransferase-like domain"/>
    <property type="match status" value="1"/>
</dbReference>
<dbReference type="EC" id="2.3.1.282" evidence="5"/>
<keyword evidence="7" id="KW-0808">Transferase</keyword>
<evidence type="ECO:0000256" key="4">
    <source>
        <dbReference type="ARBA" id="ARBA00006558"/>
    </source>
</evidence>
<keyword evidence="15" id="KW-1185">Reference proteome</keyword>
<evidence type="ECO:0000256" key="3">
    <source>
        <dbReference type="ARBA" id="ARBA00001907"/>
    </source>
</evidence>
<dbReference type="SUPFAM" id="SSF52777">
    <property type="entry name" value="CoA-dependent acyltransferases"/>
    <property type="match status" value="2"/>
</dbReference>
<gene>
    <name evidence="14" type="ORF">HDF09_001297</name>
</gene>
<comment type="caution">
    <text evidence="14">The sequence shown here is derived from an EMBL/GenBank/DDBJ whole genome shotgun (WGS) entry which is preliminary data.</text>
</comment>
<evidence type="ECO:0000256" key="7">
    <source>
        <dbReference type="ARBA" id="ARBA00022679"/>
    </source>
</evidence>
<dbReference type="Pfam" id="PF16911">
    <property type="entry name" value="PapA_C"/>
    <property type="match status" value="1"/>
</dbReference>
<protein>
    <recommendedName>
        <fullName evidence="6">Phthiocerol/phthiodiolone dimycocerosyl transferase</fullName>
        <ecNumber evidence="5">2.3.1.282</ecNumber>
    </recommendedName>
    <alternativeName>
        <fullName evidence="11">Acyltransferase PapA5</fullName>
    </alternativeName>
    <alternativeName>
        <fullName evidence="9">Phthiocerol/phthiodiolone O-acyltransferase</fullName>
    </alternativeName>
    <alternativeName>
        <fullName evidence="10">Polyketide synthase-associated protein A5</fullName>
    </alternativeName>
</protein>
<dbReference type="PANTHER" id="PTHR28037">
    <property type="entry name" value="ALCOHOL O-ACETYLTRANSFERASE 1-RELATED"/>
    <property type="match status" value="1"/>
</dbReference>
<organism evidence="14 15">
    <name type="scientific">Tunturiibacter empetritectus</name>
    <dbReference type="NCBI Taxonomy" id="3069691"/>
    <lineage>
        <taxon>Bacteria</taxon>
        <taxon>Pseudomonadati</taxon>
        <taxon>Acidobacteriota</taxon>
        <taxon>Terriglobia</taxon>
        <taxon>Terriglobales</taxon>
        <taxon>Acidobacteriaceae</taxon>
        <taxon>Tunturiibacter</taxon>
    </lineage>
</organism>
<dbReference type="EMBL" id="JACHDY010000002">
    <property type="protein sequence ID" value="MBB5316628.1"/>
    <property type="molecule type" value="Genomic_DNA"/>
</dbReference>
<evidence type="ECO:0000256" key="2">
    <source>
        <dbReference type="ARBA" id="ARBA00000625"/>
    </source>
</evidence>
<evidence type="ECO:0000256" key="11">
    <source>
        <dbReference type="ARBA" id="ARBA00033407"/>
    </source>
</evidence>
<dbReference type="InterPro" id="IPR001242">
    <property type="entry name" value="Condensation_dom"/>
</dbReference>
<comment type="catalytic activity">
    <reaction evidence="1">
        <text>2 a mycocerosyl-[mycocerosic acid synthase] + a phthiocerol = a dimycocerosyl phthiocerol + 2 holo-[mycocerosic acid synthase].</text>
        <dbReference type="EC" id="2.3.1.282"/>
    </reaction>
</comment>
<dbReference type="PANTHER" id="PTHR28037:SF1">
    <property type="entry name" value="ALCOHOL O-ACETYLTRANSFERASE 1-RELATED"/>
    <property type="match status" value="1"/>
</dbReference>
<accession>A0A7W8II48</accession>
<comment type="catalytic activity">
    <reaction evidence="3">
        <text>2 a mycocerosyl-[mycocerosic acid synthase] + a phthiodiolone = a dimycocerosyl phthiodiolone + 2 holo-[mycocerosic acid synthase].</text>
        <dbReference type="EC" id="2.3.1.282"/>
    </reaction>
</comment>
<proteinExistence type="inferred from homology"/>
<feature type="domain" description="Phthiocerol/phthiodiolone dimycocerosyl transferase C-terminal" evidence="13">
    <location>
        <begin position="202"/>
        <end position="350"/>
    </location>
</feature>
<feature type="domain" description="Condensation" evidence="12">
    <location>
        <begin position="43"/>
        <end position="161"/>
    </location>
</feature>
<evidence type="ECO:0000256" key="9">
    <source>
        <dbReference type="ARBA" id="ARBA00030465"/>
    </source>
</evidence>
<keyword evidence="8" id="KW-0012">Acyltransferase</keyword>
<evidence type="ECO:0000259" key="13">
    <source>
        <dbReference type="Pfam" id="PF16911"/>
    </source>
</evidence>
<name>A0A7W8II48_9BACT</name>
<dbReference type="InterPro" id="IPR031641">
    <property type="entry name" value="PapA_C"/>
</dbReference>
<dbReference type="InterPro" id="IPR023213">
    <property type="entry name" value="CAT-like_dom_sf"/>
</dbReference>
<evidence type="ECO:0000313" key="15">
    <source>
        <dbReference type="Proteomes" id="UP000568106"/>
    </source>
</evidence>
<comment type="similarity">
    <text evidence="4">Belongs to the acyltransferase PapA5 family.</text>
</comment>
<evidence type="ECO:0000259" key="12">
    <source>
        <dbReference type="Pfam" id="PF00668"/>
    </source>
</evidence>
<dbReference type="Gene3D" id="3.30.559.30">
    <property type="entry name" value="Nonribosomal peptide synthetase, condensation domain"/>
    <property type="match status" value="1"/>
</dbReference>
<evidence type="ECO:0000256" key="6">
    <source>
        <dbReference type="ARBA" id="ARBA00013449"/>
    </source>
</evidence>
<evidence type="ECO:0000256" key="10">
    <source>
        <dbReference type="ARBA" id="ARBA00032317"/>
    </source>
</evidence>
<reference evidence="14" key="1">
    <citation type="submission" date="2020-08" db="EMBL/GenBank/DDBJ databases">
        <title>Genomic Encyclopedia of Type Strains, Phase IV (KMG-V): Genome sequencing to study the core and pangenomes of soil and plant-associated prokaryotes.</title>
        <authorList>
            <person name="Whitman W."/>
        </authorList>
    </citation>
    <scope>NUCLEOTIDE SEQUENCE [LARGE SCALE GENOMIC DNA]</scope>
    <source>
        <strain evidence="14">M8UP27</strain>
    </source>
</reference>
<dbReference type="Proteomes" id="UP000568106">
    <property type="component" value="Unassembled WGS sequence"/>
</dbReference>
<evidence type="ECO:0000256" key="1">
    <source>
        <dbReference type="ARBA" id="ARBA00000026"/>
    </source>
</evidence>
<dbReference type="InterPro" id="IPR052058">
    <property type="entry name" value="Alcohol_O-acetyltransferase"/>
</dbReference>